<dbReference type="EMBL" id="JBBVUL010000008">
    <property type="protein sequence ID" value="MEL0565267.1"/>
    <property type="molecule type" value="Genomic_DNA"/>
</dbReference>
<evidence type="ECO:0000313" key="2">
    <source>
        <dbReference type="Proteomes" id="UP001385848"/>
    </source>
</evidence>
<dbReference type="RefSeq" id="WP_209268903.1">
    <property type="nucleotide sequence ID" value="NZ_CATOUV010000001.1"/>
</dbReference>
<name>A0ABU9FI78_LACJE</name>
<dbReference type="GeneID" id="75126841"/>
<dbReference type="Proteomes" id="UP001385848">
    <property type="component" value="Unassembled WGS sequence"/>
</dbReference>
<evidence type="ECO:0000313" key="1">
    <source>
        <dbReference type="EMBL" id="MEL0565267.1"/>
    </source>
</evidence>
<reference evidence="1 2" key="1">
    <citation type="submission" date="2024-04" db="EMBL/GenBank/DDBJ databases">
        <title>Three lactobacilli isolated from voided urine samples from females with type 2 diabetes.</title>
        <authorList>
            <person name="Kula A."/>
            <person name="Stegman N."/>
            <person name="Putonti C."/>
        </authorList>
    </citation>
    <scope>NUCLEOTIDE SEQUENCE [LARGE SCALE GENOMIC DNA]</scope>
    <source>
        <strain evidence="1 2">1855</strain>
    </source>
</reference>
<protein>
    <submittedName>
        <fullName evidence="1">Type III toxin-antitoxin system ToxN/AbiQ family toxin</fullName>
    </submittedName>
</protein>
<accession>A0ABU9FI78</accession>
<dbReference type="InterPro" id="IPR053735">
    <property type="entry name" value="Type_III_TA_endoRNase"/>
</dbReference>
<proteinExistence type="predicted"/>
<keyword evidence="2" id="KW-1185">Reference proteome</keyword>
<dbReference type="Gene3D" id="3.10.129.130">
    <property type="match status" value="1"/>
</dbReference>
<sequence length="36" mass="4370">MPFWQSFFGVLNINNMIPVKEGLYQELVFEDEDKKY</sequence>
<gene>
    <name evidence="1" type="ORF">AAC431_04935</name>
</gene>
<comment type="caution">
    <text evidence="1">The sequence shown here is derived from an EMBL/GenBank/DDBJ whole genome shotgun (WGS) entry which is preliminary data.</text>
</comment>
<organism evidence="1 2">
    <name type="scientific">Lactobacillus jensenii</name>
    <dbReference type="NCBI Taxonomy" id="109790"/>
    <lineage>
        <taxon>Bacteria</taxon>
        <taxon>Bacillati</taxon>
        <taxon>Bacillota</taxon>
        <taxon>Bacilli</taxon>
        <taxon>Lactobacillales</taxon>
        <taxon>Lactobacillaceae</taxon>
        <taxon>Lactobacillus</taxon>
    </lineage>
</organism>